<evidence type="ECO:0000313" key="2">
    <source>
        <dbReference type="WBParaSite" id="PS1159_v2.g21280.t1"/>
    </source>
</evidence>
<sequence>MTTKNDKYPFVEQSFTTSENQNYNLNQSEKCATLIHVQSNSKPNNDKYCVSDNYKEKEESQLWKKSSKAPTFTTLNEDNDDLKNHWKNKNALKTTNKSTLSLHISAYENPIASDLFCKNENIEGLKAEKFGSIKDLKQCFADSLKSQNPFEFPRQENGNQIIKPEITQYKASQRLLGIMDDKEARLLQARQLLKKYQNKHNGDLSGTNHINGNESCSDIASQSSRASSVCDNVMVKMNSTYHQTNYNENQELNYLKKALDEKDKTYRDVVQKLQTLQTHYAELHTAYNLATQTLQSSTSPEFAEQITKLQGALSVAIEEKTSYQSELRAAAGKLSTLETENKTLKDQIRASTGSSNLHETEKKKLHEEIDRLARQLKHATSELEKQRRESLILESKIRQINQDRNDYSSRLKYIFNEKEELEKAVAAMKHELQMKEIFIKQLTFNDSEQSQHERTNQETFMNLTSEKERLTNDVQTLSTKLEESQRQQAATREYYESCIGELNRKVSTIEDQLRQVQHEKADFESNNYQLQEKINFMLSQQAAASIPQQQSLTTGTEDVKRSQSAVALAQMSYNIDAVEMEALKNSLTTVQADYSRAVDRIRELELVLNEKEMIIENLEKQIIVEKAKFENLRNDAETQQTVQTDVHLLLEQLQNEKATVSRAIAQNIELKEQLGELQDKFVEVTNESAAREDQRSTALATIEKLQKQLDDMIEERNNPKKIERTESEVQTETMEKEEVMKEEKHQQTDHILHLQTESSPAAVNDGALHSESTQEPSEVAIDSTTEQSSKIVFTPPHSPSPLATSASSSTSNSSLSAAQMSRDQIIKMLEDRLESVSKEKKEIQIANDRLQYFLTALESENESIGEYIALYQFQRSNMQKKNAEKDALIQQLSYERKAAQFQIAELQQILYKLFGQTPPALSTKDGSNSNGVNGFEADGKKTESDNPIVEKLNKILSELQVCFFFKLWIYKQI</sequence>
<reference evidence="2" key="1">
    <citation type="submission" date="2022-11" db="UniProtKB">
        <authorList>
            <consortium name="WormBaseParasite"/>
        </authorList>
    </citation>
    <scope>IDENTIFICATION</scope>
</reference>
<organism evidence="1 2">
    <name type="scientific">Panagrolaimus sp. PS1159</name>
    <dbReference type="NCBI Taxonomy" id="55785"/>
    <lineage>
        <taxon>Eukaryota</taxon>
        <taxon>Metazoa</taxon>
        <taxon>Ecdysozoa</taxon>
        <taxon>Nematoda</taxon>
        <taxon>Chromadorea</taxon>
        <taxon>Rhabditida</taxon>
        <taxon>Tylenchina</taxon>
        <taxon>Panagrolaimomorpha</taxon>
        <taxon>Panagrolaimoidea</taxon>
        <taxon>Panagrolaimidae</taxon>
        <taxon>Panagrolaimus</taxon>
    </lineage>
</organism>
<dbReference type="WBParaSite" id="PS1159_v2.g21280.t1">
    <property type="protein sequence ID" value="PS1159_v2.g21280.t1"/>
    <property type="gene ID" value="PS1159_v2.g21280"/>
</dbReference>
<dbReference type="Proteomes" id="UP000887580">
    <property type="component" value="Unplaced"/>
</dbReference>
<name>A0AC35FVJ8_9BILA</name>
<evidence type="ECO:0000313" key="1">
    <source>
        <dbReference type="Proteomes" id="UP000887580"/>
    </source>
</evidence>
<proteinExistence type="predicted"/>
<protein>
    <submittedName>
        <fullName evidence="2">Golgin subfamily A conserved domain-containing protein</fullName>
    </submittedName>
</protein>
<accession>A0AC35FVJ8</accession>